<gene>
    <name evidence="2" type="ORF">CA264_11630</name>
</gene>
<accession>A0A1X9YT50</accession>
<dbReference type="EMBL" id="CP021235">
    <property type="protein sequence ID" value="ARS36032.1"/>
    <property type="molecule type" value="Genomic_DNA"/>
</dbReference>
<organism evidence="2 3">
    <name type="scientific">Pontibacter actiniarum</name>
    <dbReference type="NCBI Taxonomy" id="323450"/>
    <lineage>
        <taxon>Bacteria</taxon>
        <taxon>Pseudomonadati</taxon>
        <taxon>Bacteroidota</taxon>
        <taxon>Cytophagia</taxon>
        <taxon>Cytophagales</taxon>
        <taxon>Hymenobacteraceae</taxon>
        <taxon>Pontibacter</taxon>
    </lineage>
</organism>
<proteinExistence type="predicted"/>
<protein>
    <recommendedName>
        <fullName evidence="4">RagB/SusD family nutrient uptake outer membrane protein</fullName>
    </recommendedName>
</protein>
<dbReference type="KEGG" id="pact:CA264_11630"/>
<evidence type="ECO:0000313" key="3">
    <source>
        <dbReference type="Proteomes" id="UP000266292"/>
    </source>
</evidence>
<keyword evidence="1" id="KW-0732">Signal</keyword>
<dbReference type="AlphaFoldDB" id="A0A1X9YT50"/>
<name>A0A1X9YT50_9BACT</name>
<dbReference type="RefSeq" id="WP_025607345.1">
    <property type="nucleotide sequence ID" value="NZ_CP021235.1"/>
</dbReference>
<evidence type="ECO:0000313" key="2">
    <source>
        <dbReference type="EMBL" id="ARS36032.1"/>
    </source>
</evidence>
<feature type="signal peptide" evidence="1">
    <location>
        <begin position="1"/>
        <end position="22"/>
    </location>
</feature>
<evidence type="ECO:0008006" key="4">
    <source>
        <dbReference type="Google" id="ProtNLM"/>
    </source>
</evidence>
<feature type="chain" id="PRO_5011001831" description="RagB/SusD family nutrient uptake outer membrane protein" evidence="1">
    <location>
        <begin position="23"/>
        <end position="68"/>
    </location>
</feature>
<keyword evidence="3" id="KW-1185">Reference proteome</keyword>
<evidence type="ECO:0000256" key="1">
    <source>
        <dbReference type="SAM" id="SignalP"/>
    </source>
</evidence>
<sequence>MKLTYFKSLLAAASLASDFACTSFSQEEAPVQQMNDLAEAYVKTLLKLGQYDSDMVDAYYSILTGSGA</sequence>
<reference evidence="3" key="1">
    <citation type="submission" date="2017-05" db="EMBL/GenBank/DDBJ databases">
        <authorList>
            <person name="Ray J."/>
            <person name="Price M."/>
            <person name="Deutschbauer A."/>
        </authorList>
    </citation>
    <scope>NUCLEOTIDE SEQUENCE [LARGE SCALE GENOMIC DNA]</scope>
    <source>
        <strain evidence="3">DSM 19842</strain>
    </source>
</reference>
<dbReference type="Proteomes" id="UP000266292">
    <property type="component" value="Chromosome"/>
</dbReference>
<dbReference type="OrthoDB" id="10002009at2"/>